<keyword evidence="4" id="KW-0238">DNA-binding</keyword>
<dbReference type="GO" id="GO:0005634">
    <property type="term" value="C:nucleus"/>
    <property type="evidence" value="ECO:0007669"/>
    <property type="project" value="UniProtKB-SubCell"/>
</dbReference>
<keyword evidence="5" id="KW-0804">Transcription</keyword>
<keyword evidence="3" id="KW-0805">Transcription regulation</keyword>
<keyword evidence="10" id="KW-1185">Reference proteome</keyword>
<keyword evidence="6" id="KW-0539">Nucleus</keyword>
<proteinExistence type="predicted"/>
<comment type="caution">
    <text evidence="9">The sequence shown here is derived from an EMBL/GenBank/DDBJ whole genome shotgun (WGS) entry which is preliminary data.</text>
</comment>
<name>A0AAN6DN62_9EURO</name>
<organism evidence="9 10">
    <name type="scientific">Exophiala viscosa</name>
    <dbReference type="NCBI Taxonomy" id="2486360"/>
    <lineage>
        <taxon>Eukaryota</taxon>
        <taxon>Fungi</taxon>
        <taxon>Dikarya</taxon>
        <taxon>Ascomycota</taxon>
        <taxon>Pezizomycotina</taxon>
        <taxon>Eurotiomycetes</taxon>
        <taxon>Chaetothyriomycetidae</taxon>
        <taxon>Chaetothyriales</taxon>
        <taxon>Herpotrichiellaceae</taxon>
        <taxon>Exophiala</taxon>
    </lineage>
</organism>
<feature type="domain" description="Zn(2)-C6 fungal-type" evidence="8">
    <location>
        <begin position="18"/>
        <end position="48"/>
    </location>
</feature>
<dbReference type="GO" id="GO:0008270">
    <property type="term" value="F:zinc ion binding"/>
    <property type="evidence" value="ECO:0007669"/>
    <property type="project" value="InterPro"/>
</dbReference>
<dbReference type="SUPFAM" id="SSF57701">
    <property type="entry name" value="Zn2/Cys6 DNA-binding domain"/>
    <property type="match status" value="1"/>
</dbReference>
<dbReference type="PANTHER" id="PTHR46910">
    <property type="entry name" value="TRANSCRIPTION FACTOR PDR1"/>
    <property type="match status" value="1"/>
</dbReference>
<dbReference type="GO" id="GO:0000981">
    <property type="term" value="F:DNA-binding transcription factor activity, RNA polymerase II-specific"/>
    <property type="evidence" value="ECO:0007669"/>
    <property type="project" value="InterPro"/>
</dbReference>
<dbReference type="AlphaFoldDB" id="A0AAN6DN62"/>
<dbReference type="Pfam" id="PF04082">
    <property type="entry name" value="Fungal_trans"/>
    <property type="match status" value="1"/>
</dbReference>
<dbReference type="PROSITE" id="PS00463">
    <property type="entry name" value="ZN2_CY6_FUNGAL_1"/>
    <property type="match status" value="1"/>
</dbReference>
<keyword evidence="2" id="KW-0479">Metal-binding</keyword>
<dbReference type="GO" id="GO:0003677">
    <property type="term" value="F:DNA binding"/>
    <property type="evidence" value="ECO:0007669"/>
    <property type="project" value="UniProtKB-KW"/>
</dbReference>
<comment type="subcellular location">
    <subcellularLocation>
        <location evidence="1">Nucleus</location>
    </subcellularLocation>
</comment>
<evidence type="ECO:0000256" key="5">
    <source>
        <dbReference type="ARBA" id="ARBA00023163"/>
    </source>
</evidence>
<dbReference type="CDD" id="cd12148">
    <property type="entry name" value="fungal_TF_MHR"/>
    <property type="match status" value="1"/>
</dbReference>
<accession>A0AAN6DN62</accession>
<dbReference type="InterPro" id="IPR001138">
    <property type="entry name" value="Zn2Cys6_DnaBD"/>
</dbReference>
<dbReference type="PANTHER" id="PTHR46910:SF3">
    <property type="entry name" value="HALOTOLERANCE PROTEIN 9-RELATED"/>
    <property type="match status" value="1"/>
</dbReference>
<reference evidence="9" key="1">
    <citation type="journal article" date="2022" name="bioRxiv">
        <title>Deciphering the potential niche of two novel black yeast fungi from a biological soil crust based on their genomes, phenotypes, and melanin regulation.</title>
        <authorList>
            <consortium name="DOE Joint Genome Institute"/>
            <person name="Carr E.C."/>
            <person name="Barton Q."/>
            <person name="Grambo S."/>
            <person name="Sullivan M."/>
            <person name="Renfro C.M."/>
            <person name="Kuo A."/>
            <person name="Pangilinan J."/>
            <person name="Lipzen A."/>
            <person name="Keymanesh K."/>
            <person name="Savage E."/>
            <person name="Barry K."/>
            <person name="Grigoriev I.V."/>
            <person name="Riekhof W.R."/>
            <person name="Harris S.S."/>
        </authorList>
    </citation>
    <scope>NUCLEOTIDE SEQUENCE</scope>
    <source>
        <strain evidence="9">JF 03-4F</strain>
    </source>
</reference>
<evidence type="ECO:0000313" key="10">
    <source>
        <dbReference type="Proteomes" id="UP001203852"/>
    </source>
</evidence>
<sequence>MQPKQPSTWKQQASSSKSCDLCKLRHQKCSRTKPSCHYCQMRRVECVYSDVPANKVTLSAIRPARSIPNTTTSVTTSTTGKTRSDSDSPSDAEIAGRNTILSRDLEALNLTPSPNKTTDLGISPVPSASSAPIRPLEIGSCKESSTHYLVDSLATLWADKSNKSKDQILQENVSIMSDPTTSPFLTVCVHQPNYISLEEQLPEKAVATGWLTTLMKGPNMLFRVFNEDESWRLLDSIYANEDISHSSKCSMWLQLAVGCKFTTGSPKESYDTLFDSGCQYLQWCLEQSDEIAPLWVVAPMMLTVLYYMDSKPKTCWLTLGGAIRLAQVHKLDRARESCPRLSVKEYERWRQVWRAMITFDTWLSSTLGKCPQINQDTTQDSFVQMTLEEFALPNDSIEFNIAKLSMLLARFLTSLCDGKMTANTQEVFFHAIEDWASNLPQNLRYFPDDNDPQTSQANAVGSLYLETFYFASVMILTKPELFTSLSTGRQQNSPHSRLFSQACVDASVQIGHASTIILNRGFLCKQSWFITTLVYHAGLVLALSLSVQSTSPRYSLKPSGSHSPETQGLEANLNILSSCAPFNDVAAQFDKVLKYFRALIDSYEEAKSARMSHQSDGRELFRTPPWPPAPSSWRNQSISTTTPTSTLWQTSPNVPVMYSLPPSSPYQVLAGPDSSIPLNLNNEVSQAAAANFYPPRTIVDPTYIGWPATLPNDASAYSFVSKSSSRSGQGSIDSGFEHYKPYMQNFWATEPFDPGQQMGDPGKANSNSQYG</sequence>
<evidence type="ECO:0000256" key="7">
    <source>
        <dbReference type="SAM" id="MobiDB-lite"/>
    </source>
</evidence>
<evidence type="ECO:0000256" key="4">
    <source>
        <dbReference type="ARBA" id="ARBA00023125"/>
    </source>
</evidence>
<dbReference type="GO" id="GO:0006351">
    <property type="term" value="P:DNA-templated transcription"/>
    <property type="evidence" value="ECO:0007669"/>
    <property type="project" value="InterPro"/>
</dbReference>
<evidence type="ECO:0000256" key="1">
    <source>
        <dbReference type="ARBA" id="ARBA00004123"/>
    </source>
</evidence>
<dbReference type="InterPro" id="IPR007219">
    <property type="entry name" value="XnlR_reg_dom"/>
</dbReference>
<feature type="compositionally biased region" description="Polar residues" evidence="7">
    <location>
        <begin position="110"/>
        <end position="120"/>
    </location>
</feature>
<dbReference type="CDD" id="cd00067">
    <property type="entry name" value="GAL4"/>
    <property type="match status" value="1"/>
</dbReference>
<dbReference type="Proteomes" id="UP001203852">
    <property type="component" value="Unassembled WGS sequence"/>
</dbReference>
<dbReference type="EMBL" id="MU404360">
    <property type="protein sequence ID" value="KAI1609660.1"/>
    <property type="molecule type" value="Genomic_DNA"/>
</dbReference>
<dbReference type="PROSITE" id="PS50048">
    <property type="entry name" value="ZN2_CY6_FUNGAL_2"/>
    <property type="match status" value="1"/>
</dbReference>
<dbReference type="InterPro" id="IPR036864">
    <property type="entry name" value="Zn2-C6_fun-type_DNA-bd_sf"/>
</dbReference>
<protein>
    <recommendedName>
        <fullName evidence="8">Zn(2)-C6 fungal-type domain-containing protein</fullName>
    </recommendedName>
</protein>
<evidence type="ECO:0000313" key="9">
    <source>
        <dbReference type="EMBL" id="KAI1609660.1"/>
    </source>
</evidence>
<evidence type="ECO:0000259" key="8">
    <source>
        <dbReference type="PROSITE" id="PS50048"/>
    </source>
</evidence>
<evidence type="ECO:0000256" key="2">
    <source>
        <dbReference type="ARBA" id="ARBA00022723"/>
    </source>
</evidence>
<feature type="compositionally biased region" description="Low complexity" evidence="7">
    <location>
        <begin position="70"/>
        <end position="81"/>
    </location>
</feature>
<gene>
    <name evidence="9" type="ORF">EDD36DRAFT_482111</name>
</gene>
<dbReference type="SMART" id="SM00066">
    <property type="entry name" value="GAL4"/>
    <property type="match status" value="1"/>
</dbReference>
<evidence type="ECO:0000256" key="3">
    <source>
        <dbReference type="ARBA" id="ARBA00023015"/>
    </source>
</evidence>
<dbReference type="SMART" id="SM00906">
    <property type="entry name" value="Fungal_trans"/>
    <property type="match status" value="1"/>
</dbReference>
<feature type="region of interest" description="Disordered" evidence="7">
    <location>
        <begin position="750"/>
        <end position="771"/>
    </location>
</feature>
<evidence type="ECO:0000256" key="6">
    <source>
        <dbReference type="ARBA" id="ARBA00023242"/>
    </source>
</evidence>
<dbReference type="Gene3D" id="4.10.240.10">
    <property type="entry name" value="Zn(2)-C6 fungal-type DNA-binding domain"/>
    <property type="match status" value="1"/>
</dbReference>
<dbReference type="Pfam" id="PF00172">
    <property type="entry name" value="Zn_clus"/>
    <property type="match status" value="1"/>
</dbReference>
<feature type="region of interest" description="Disordered" evidence="7">
    <location>
        <begin position="67"/>
        <end position="130"/>
    </location>
</feature>
<dbReference type="InterPro" id="IPR050987">
    <property type="entry name" value="AtrR-like"/>
</dbReference>